<name>A0A0X8HUJ3_9SACH</name>
<feature type="compositionally biased region" description="Basic and acidic residues" evidence="1">
    <location>
        <begin position="284"/>
        <end position="298"/>
    </location>
</feature>
<keyword evidence="3" id="KW-1185">Reference proteome</keyword>
<evidence type="ECO:0000256" key="1">
    <source>
        <dbReference type="SAM" id="MobiDB-lite"/>
    </source>
</evidence>
<dbReference type="OrthoDB" id="3981131at2759"/>
<evidence type="ECO:0000313" key="2">
    <source>
        <dbReference type="EMBL" id="AMD21745.1"/>
    </source>
</evidence>
<dbReference type="Proteomes" id="UP000243052">
    <property type="component" value="Chromosome vi"/>
</dbReference>
<dbReference type="EMBL" id="CP014246">
    <property type="protein sequence ID" value="AMD21745.1"/>
    <property type="molecule type" value="Genomic_DNA"/>
</dbReference>
<feature type="region of interest" description="Disordered" evidence="1">
    <location>
        <begin position="234"/>
        <end position="264"/>
    </location>
</feature>
<dbReference type="GeneID" id="28725050"/>
<evidence type="ECO:0000313" key="3">
    <source>
        <dbReference type="Proteomes" id="UP000243052"/>
    </source>
</evidence>
<dbReference type="RefSeq" id="XP_017988741.1">
    <property type="nucleotide sequence ID" value="XM_018133133.1"/>
</dbReference>
<proteinExistence type="predicted"/>
<protein>
    <submittedName>
        <fullName evidence="2">HFL111Cp</fullName>
    </submittedName>
</protein>
<feature type="region of interest" description="Disordered" evidence="1">
    <location>
        <begin position="282"/>
        <end position="307"/>
    </location>
</feature>
<accession>A0A0X8HUJ3</accession>
<reference evidence="2 3" key="1">
    <citation type="submission" date="2016-01" db="EMBL/GenBank/DDBJ databases">
        <title>Genome sequence of the yeast Holleya sinecauda.</title>
        <authorList>
            <person name="Dietrich F.S."/>
        </authorList>
    </citation>
    <scope>NUCLEOTIDE SEQUENCE [LARGE SCALE GENOMIC DNA]</scope>
    <source>
        <strain evidence="2 3">ATCC 58844</strain>
    </source>
</reference>
<sequence length="391" mass="43792">MGLEVVSKPASPSQMGLLVPKLTRKSSLSSNSSGSGDDSLLQEQISAAVDHTKLLLSKLNEDVLPIEKNGNIASKNREQQFLEEGGYSRPQKEVITHIVKNAVERQTIKPEIYHRTDLYHKLQRGTNTELLDSLNSLVDLLEKSQQNVRQLKLKNLLLSSNLKDIDSRKGVEMNLSKHLYEKVKLQLNIENQELKETIRLKDTKISKYRHTIIEKNKQINKLMRILNDTSSIESRSSSLPLSSHNRPNLVIKNPRDEHSLQRSDSSMLDTLGILASRVLSEENESAHSHELTESDNYHSTDSSQSHLTSAQVQIQKSQVRCEGKLTQTKQLPSMKIPSLRKFSVLREVQNDQLACIGGSNSKKGNAGASLITATLPTFLSYEGLNRSTKEG</sequence>
<feature type="compositionally biased region" description="Low complexity" evidence="1">
    <location>
        <begin position="234"/>
        <end position="243"/>
    </location>
</feature>
<dbReference type="AlphaFoldDB" id="A0A0X8HUJ3"/>
<gene>
    <name evidence="2" type="ORF">AW171_hschr63716</name>
</gene>
<organism evidence="2 3">
    <name type="scientific">Eremothecium sinecaudum</name>
    <dbReference type="NCBI Taxonomy" id="45286"/>
    <lineage>
        <taxon>Eukaryota</taxon>
        <taxon>Fungi</taxon>
        <taxon>Dikarya</taxon>
        <taxon>Ascomycota</taxon>
        <taxon>Saccharomycotina</taxon>
        <taxon>Saccharomycetes</taxon>
        <taxon>Saccharomycetales</taxon>
        <taxon>Saccharomycetaceae</taxon>
        <taxon>Eremothecium</taxon>
    </lineage>
</organism>